<dbReference type="InterPro" id="IPR050763">
    <property type="entry name" value="ABC_transporter_ATP-binding"/>
</dbReference>
<evidence type="ECO:0000313" key="6">
    <source>
        <dbReference type="Proteomes" id="UP000521676"/>
    </source>
</evidence>
<dbReference type="PROSITE" id="PS00211">
    <property type="entry name" value="ABC_TRANSPORTER_1"/>
    <property type="match status" value="1"/>
</dbReference>
<dbReference type="SMART" id="SM00382">
    <property type="entry name" value="AAA"/>
    <property type="match status" value="1"/>
</dbReference>
<evidence type="ECO:0000256" key="1">
    <source>
        <dbReference type="ARBA" id="ARBA00022448"/>
    </source>
</evidence>
<protein>
    <submittedName>
        <fullName evidence="5">ABC transporter ATP-binding protein</fullName>
    </submittedName>
</protein>
<dbReference type="PROSITE" id="PS50893">
    <property type="entry name" value="ABC_TRANSPORTER_2"/>
    <property type="match status" value="1"/>
</dbReference>
<name>A0A8T7LXJ2_9CHLR</name>
<dbReference type="GO" id="GO:0016887">
    <property type="term" value="F:ATP hydrolysis activity"/>
    <property type="evidence" value="ECO:0007669"/>
    <property type="project" value="InterPro"/>
</dbReference>
<dbReference type="Pfam" id="PF00005">
    <property type="entry name" value="ABC_tran"/>
    <property type="match status" value="1"/>
</dbReference>
<dbReference type="InterPro" id="IPR027417">
    <property type="entry name" value="P-loop_NTPase"/>
</dbReference>
<dbReference type="Proteomes" id="UP000521676">
    <property type="component" value="Unassembled WGS sequence"/>
</dbReference>
<sequence length="314" mass="35423">MSMIKTERLSKRFGSLNAVENLTIEVADGEIFGFLGPNGAGKTTTIRLLSGLIEPSGGKAWVNGFELGSQNDKIRASIGLLTETPGLYEQLSALDNMLFYAELYTLSKAEARQRVQEVLEWLSLWNRRDDQVITFSKGMKQKLAIGRALLHRPQILFLDEPTAGLDAESAKTVRDAIVTLKNTKRTIFLSTHNMDEADKLCERIGIFKNRLIQIDSPRNLRRRFGVNSRRVRVQLRSEVAGLQSEVSKLPFVQQVALESINIDAQNVYNMYISLDDPDNQNPQLVKCIVEFGAEIQYVEEQTATLEDVYLDLIR</sequence>
<reference evidence="5 6" key="1">
    <citation type="submission" date="2020-06" db="EMBL/GenBank/DDBJ databases">
        <title>Anoxygenic phototrophic Chloroflexota member uses a Type I reaction center.</title>
        <authorList>
            <person name="Tsuji J.M."/>
            <person name="Shaw N.A."/>
            <person name="Nagashima S."/>
            <person name="Venkiteswaran J."/>
            <person name="Schiff S.L."/>
            <person name="Hanada S."/>
            <person name="Tank M."/>
            <person name="Neufeld J.D."/>
        </authorList>
    </citation>
    <scope>NUCLEOTIDE SEQUENCE [LARGE SCALE GENOMIC DNA]</scope>
    <source>
        <strain evidence="5">L227-S17</strain>
    </source>
</reference>
<keyword evidence="1" id="KW-0813">Transport</keyword>
<feature type="domain" description="ABC transporter" evidence="4">
    <location>
        <begin position="4"/>
        <end position="234"/>
    </location>
</feature>
<comment type="caution">
    <text evidence="5">The sequence shown here is derived from an EMBL/GenBank/DDBJ whole genome shotgun (WGS) entry which is preliminary data.</text>
</comment>
<dbReference type="InterPro" id="IPR017871">
    <property type="entry name" value="ABC_transporter-like_CS"/>
</dbReference>
<dbReference type="SUPFAM" id="SSF52540">
    <property type="entry name" value="P-loop containing nucleoside triphosphate hydrolases"/>
    <property type="match status" value="1"/>
</dbReference>
<dbReference type="PANTHER" id="PTHR42711:SF18">
    <property type="entry name" value="ABC TRANSPORTER, ATP-BINDING PROTEIN"/>
    <property type="match status" value="1"/>
</dbReference>
<keyword evidence="3 5" id="KW-0067">ATP-binding</keyword>
<dbReference type="AlphaFoldDB" id="A0A8T7LXJ2"/>
<evidence type="ECO:0000256" key="2">
    <source>
        <dbReference type="ARBA" id="ARBA00022741"/>
    </source>
</evidence>
<accession>A0A8T7LXJ2</accession>
<dbReference type="GO" id="GO:0005524">
    <property type="term" value="F:ATP binding"/>
    <property type="evidence" value="ECO:0007669"/>
    <property type="project" value="UniProtKB-KW"/>
</dbReference>
<evidence type="ECO:0000256" key="3">
    <source>
        <dbReference type="ARBA" id="ARBA00022840"/>
    </source>
</evidence>
<dbReference type="PANTHER" id="PTHR42711">
    <property type="entry name" value="ABC TRANSPORTER ATP-BINDING PROTEIN"/>
    <property type="match status" value="1"/>
</dbReference>
<dbReference type="InterPro" id="IPR003439">
    <property type="entry name" value="ABC_transporter-like_ATP-bd"/>
</dbReference>
<organism evidence="5 6">
    <name type="scientific">Candidatus Chlorohelix allophototropha</name>
    <dbReference type="NCBI Taxonomy" id="3003348"/>
    <lineage>
        <taxon>Bacteria</taxon>
        <taxon>Bacillati</taxon>
        <taxon>Chloroflexota</taxon>
        <taxon>Chloroflexia</taxon>
        <taxon>Candidatus Chloroheliales</taxon>
        <taxon>Candidatus Chloroheliaceae</taxon>
        <taxon>Candidatus Chlorohelix</taxon>
    </lineage>
</organism>
<dbReference type="EMBL" id="JACATZ010000001">
    <property type="protein sequence ID" value="NWJ46688.1"/>
    <property type="molecule type" value="Genomic_DNA"/>
</dbReference>
<evidence type="ECO:0000313" key="5">
    <source>
        <dbReference type="EMBL" id="NWJ46688.1"/>
    </source>
</evidence>
<dbReference type="InterPro" id="IPR003593">
    <property type="entry name" value="AAA+_ATPase"/>
</dbReference>
<proteinExistence type="predicted"/>
<evidence type="ECO:0000259" key="4">
    <source>
        <dbReference type="PROSITE" id="PS50893"/>
    </source>
</evidence>
<keyword evidence="2" id="KW-0547">Nucleotide-binding</keyword>
<gene>
    <name evidence="5" type="ORF">HXX08_12480</name>
</gene>
<dbReference type="Gene3D" id="3.40.50.300">
    <property type="entry name" value="P-loop containing nucleotide triphosphate hydrolases"/>
    <property type="match status" value="1"/>
</dbReference>